<dbReference type="EMBL" id="JAMZMK010011435">
    <property type="protein sequence ID" value="KAI7727138.1"/>
    <property type="molecule type" value="Genomic_DNA"/>
</dbReference>
<proteinExistence type="predicted"/>
<evidence type="ECO:0000313" key="2">
    <source>
        <dbReference type="Proteomes" id="UP001206925"/>
    </source>
</evidence>
<dbReference type="AlphaFoldDB" id="A0AAD5G4B6"/>
<organism evidence="1 2">
    <name type="scientific">Ambrosia artemisiifolia</name>
    <name type="common">Common ragweed</name>
    <dbReference type="NCBI Taxonomy" id="4212"/>
    <lineage>
        <taxon>Eukaryota</taxon>
        <taxon>Viridiplantae</taxon>
        <taxon>Streptophyta</taxon>
        <taxon>Embryophyta</taxon>
        <taxon>Tracheophyta</taxon>
        <taxon>Spermatophyta</taxon>
        <taxon>Magnoliopsida</taxon>
        <taxon>eudicotyledons</taxon>
        <taxon>Gunneridae</taxon>
        <taxon>Pentapetalae</taxon>
        <taxon>asterids</taxon>
        <taxon>campanulids</taxon>
        <taxon>Asterales</taxon>
        <taxon>Asteraceae</taxon>
        <taxon>Asteroideae</taxon>
        <taxon>Heliantheae alliance</taxon>
        <taxon>Heliantheae</taxon>
        <taxon>Ambrosia</taxon>
    </lineage>
</organism>
<name>A0AAD5G4B6_AMBAR</name>
<accession>A0AAD5G4B6</accession>
<comment type="caution">
    <text evidence="1">The sequence shown here is derived from an EMBL/GenBank/DDBJ whole genome shotgun (WGS) entry which is preliminary data.</text>
</comment>
<protein>
    <submittedName>
        <fullName evidence="1">Uncharacterized protein</fullName>
    </submittedName>
</protein>
<gene>
    <name evidence="1" type="ORF">M8C21_008090</name>
</gene>
<evidence type="ECO:0000313" key="1">
    <source>
        <dbReference type="EMBL" id="KAI7727138.1"/>
    </source>
</evidence>
<dbReference type="Proteomes" id="UP001206925">
    <property type="component" value="Unassembled WGS sequence"/>
</dbReference>
<keyword evidence="2" id="KW-1185">Reference proteome</keyword>
<reference evidence="1" key="1">
    <citation type="submission" date="2022-06" db="EMBL/GenBank/DDBJ databases">
        <title>Uncovering the hologenomic basis of an extraordinary plant invasion.</title>
        <authorList>
            <person name="Bieker V.C."/>
            <person name="Martin M.D."/>
            <person name="Gilbert T."/>
            <person name="Hodgins K."/>
            <person name="Battlay P."/>
            <person name="Petersen B."/>
            <person name="Wilson J."/>
        </authorList>
    </citation>
    <scope>NUCLEOTIDE SEQUENCE</scope>
    <source>
        <strain evidence="1">AA19_3_7</strain>
        <tissue evidence="1">Leaf</tissue>
    </source>
</reference>
<sequence>MHIFHQLTNETFNSSVAKRKRLSLLSPIAAATPVKTSGFSFPKFYQEVLTSARANFTQEISNFQSKDRDISLAKIQPNLFGQSIMSINQPHESGRARRDAVPLAMQGWHSLGNGVVGDPVIIKDKTPSVKRDERYIGTVCIKL</sequence>